<name>A0A543K6H3_9MICO</name>
<dbReference type="EMBL" id="VFPU01000003">
    <property type="protein sequence ID" value="TQM90686.1"/>
    <property type="molecule type" value="Genomic_DNA"/>
</dbReference>
<protein>
    <recommendedName>
        <fullName evidence="1">AbiEi antitoxin N-terminal domain-containing protein</fullName>
    </recommendedName>
</protein>
<organism evidence="2 3">
    <name type="scientific">Ornithinimicrobium humiphilum</name>
    <dbReference type="NCBI Taxonomy" id="125288"/>
    <lineage>
        <taxon>Bacteria</taxon>
        <taxon>Bacillati</taxon>
        <taxon>Actinomycetota</taxon>
        <taxon>Actinomycetes</taxon>
        <taxon>Micrococcales</taxon>
        <taxon>Ornithinimicrobiaceae</taxon>
        <taxon>Ornithinimicrobium</taxon>
    </lineage>
</organism>
<dbReference type="InterPro" id="IPR025159">
    <property type="entry name" value="AbiEi_N"/>
</dbReference>
<comment type="caution">
    <text evidence="2">The sequence shown here is derived from an EMBL/GenBank/DDBJ whole genome shotgun (WGS) entry which is preliminary data.</text>
</comment>
<keyword evidence="3" id="KW-1185">Reference proteome</keyword>
<evidence type="ECO:0000313" key="3">
    <source>
        <dbReference type="Proteomes" id="UP000315133"/>
    </source>
</evidence>
<dbReference type="OrthoDB" id="5146042at2"/>
<dbReference type="Pfam" id="PF13338">
    <property type="entry name" value="AbiEi_4"/>
    <property type="match status" value="1"/>
</dbReference>
<evidence type="ECO:0000259" key="1">
    <source>
        <dbReference type="Pfam" id="PF13338"/>
    </source>
</evidence>
<feature type="domain" description="AbiEi antitoxin N-terminal" evidence="1">
    <location>
        <begin position="2"/>
        <end position="47"/>
    </location>
</feature>
<evidence type="ECO:0000313" key="2">
    <source>
        <dbReference type="EMBL" id="TQM90686.1"/>
    </source>
</evidence>
<accession>A0A543K6H3</accession>
<dbReference type="RefSeq" id="WP_141820985.1">
    <property type="nucleotide sequence ID" value="NZ_BAAAIL010000005.1"/>
</dbReference>
<sequence length="117" mass="12890">MDLTRLARRQQGVVSREQALGCGMTPAQIKWRLTRGDWRTIHRCVYLTNSGKVEWKARARAALLRAGPGSAPALESAAHLWGLERAAPTTITVAVPRQRHRLPVAGMEVAGASRWTP</sequence>
<dbReference type="AlphaFoldDB" id="A0A543K6H3"/>
<dbReference type="Proteomes" id="UP000315133">
    <property type="component" value="Unassembled WGS sequence"/>
</dbReference>
<reference evidence="2 3" key="1">
    <citation type="submission" date="2019-06" db="EMBL/GenBank/DDBJ databases">
        <title>Sequencing the genomes of 1000 actinobacteria strains.</title>
        <authorList>
            <person name="Klenk H.-P."/>
        </authorList>
    </citation>
    <scope>NUCLEOTIDE SEQUENCE [LARGE SCALE GENOMIC DNA]</scope>
    <source>
        <strain evidence="2 3">DSM 12362</strain>
    </source>
</reference>
<proteinExistence type="predicted"/>
<gene>
    <name evidence="2" type="ORF">FB476_3068</name>
</gene>